<sequence>MASPVTRPGEHGEAAPDDAPDHAPDEQSRVGRRRFLTYLVAAPTLTVATKLSFDALAPAAAEAAVPTLPQPADILDLGDVLTLSCAPTSGMLVLEVTTGGHVRLQLPRAEVGQGINTASAMLVAEEMDLPLEMVDVVLSDARPELLFNQLTGGSNTIRSLYGPIRSAAATARARMVAAAGAQWNVPVSRLSTRDGLVRAPDGRKASYGELAGPASRAALPVAPVQPKAESAHTLVGTPTSRKDALAMVTGKQVYTLDLDIPGAMPVMVRRPPTINGTVKKVNNEAAVRAMPGIIDLAVVSTGVAVMAETFGQALDGKNALDVTWNAGTVDSEDNASIRKKLQAAALPFVVPPLLTQYVDGEFDFAFVSHAPMESNSAVADVREDSATIWAGLKSPIVAKQTIAQELGLPENKVTVHVQQGGGSFGRRLFFDAALEAAHISQAMKKPVRLMWSRIDDMRHGRARAASHHKIRATFALGQVLTFEHRVASVETDWGHGLGEILTAFAAKLPVGGNLSFAQTVFLLTVKSPYNFGVTTQLLNEVPLKFHTSAWRSVYSANTRGAEEIMVDEIAAKLGKDPLEFRREFIKEPRQKAVLDKVAELGEWGKKMPKGFAQGIAVHGEYKSYAACLVQMDARDPKNPRVTKATIAVDVGKPVNPRGLQSQMLGGLTDAISTTLTAGLHIDKGLPLEGSYSQFHYARQKNSPPEVNVFVMPANGGDIGGAGELGLPAPVGAIANAYARATGIKPRSFPINFPVDFDPFPR</sequence>
<dbReference type="PANTHER" id="PTHR47495:SF1">
    <property type="entry name" value="BLL3820 PROTEIN"/>
    <property type="match status" value="1"/>
</dbReference>
<dbReference type="OrthoDB" id="9767994at2"/>
<dbReference type="Gene3D" id="3.30.365.10">
    <property type="entry name" value="Aldehyde oxidase/xanthine dehydrogenase, molybdopterin binding domain"/>
    <property type="match status" value="4"/>
</dbReference>
<dbReference type="Proteomes" id="UP000198582">
    <property type="component" value="Unassembled WGS sequence"/>
</dbReference>
<dbReference type="InterPro" id="IPR008274">
    <property type="entry name" value="AldOxase/xan_DH_MoCoBD1"/>
</dbReference>
<dbReference type="PROSITE" id="PS51318">
    <property type="entry name" value="TAT"/>
    <property type="match status" value="1"/>
</dbReference>
<evidence type="ECO:0000256" key="1">
    <source>
        <dbReference type="SAM" id="MobiDB-lite"/>
    </source>
</evidence>
<dbReference type="InterPro" id="IPR000674">
    <property type="entry name" value="Ald_Oxase/Xan_DH_a/b"/>
</dbReference>
<evidence type="ECO:0000313" key="3">
    <source>
        <dbReference type="EMBL" id="SEP18601.1"/>
    </source>
</evidence>
<feature type="domain" description="Aldehyde oxidase/xanthine dehydrogenase a/b hammerhead" evidence="2">
    <location>
        <begin position="249"/>
        <end position="328"/>
    </location>
</feature>
<feature type="compositionally biased region" description="Basic and acidic residues" evidence="1">
    <location>
        <begin position="8"/>
        <end position="28"/>
    </location>
</feature>
<dbReference type="InterPro" id="IPR012368">
    <property type="entry name" value="OxRdtase_Mopterin-bd_su_IorB"/>
</dbReference>
<organism evidence="3 4">
    <name type="scientific">Amycolatopsis saalfeldensis</name>
    <dbReference type="NCBI Taxonomy" id="394193"/>
    <lineage>
        <taxon>Bacteria</taxon>
        <taxon>Bacillati</taxon>
        <taxon>Actinomycetota</taxon>
        <taxon>Actinomycetes</taxon>
        <taxon>Pseudonocardiales</taxon>
        <taxon>Pseudonocardiaceae</taxon>
        <taxon>Amycolatopsis</taxon>
    </lineage>
</organism>
<dbReference type="InterPro" id="IPR046867">
    <property type="entry name" value="AldOxase/xan_DH_MoCoBD2"/>
</dbReference>
<accession>A0A1H8VT91</accession>
<dbReference type="Pfam" id="PF20256">
    <property type="entry name" value="MoCoBD_2"/>
    <property type="match status" value="2"/>
</dbReference>
<dbReference type="PANTHER" id="PTHR47495">
    <property type="entry name" value="ALDEHYDE DEHYDROGENASE"/>
    <property type="match status" value="1"/>
</dbReference>
<dbReference type="EMBL" id="FOEF01000004">
    <property type="protein sequence ID" value="SEP18601.1"/>
    <property type="molecule type" value="Genomic_DNA"/>
</dbReference>
<name>A0A1H8VT91_9PSEU</name>
<dbReference type="GO" id="GO:0016491">
    <property type="term" value="F:oxidoreductase activity"/>
    <property type="evidence" value="ECO:0007669"/>
    <property type="project" value="InterPro"/>
</dbReference>
<gene>
    <name evidence="3" type="ORF">SAMN04489732_104275</name>
</gene>
<dbReference type="Gene3D" id="3.90.1170.50">
    <property type="entry name" value="Aldehyde oxidase/xanthine dehydrogenase, a/b hammerhead"/>
    <property type="match status" value="1"/>
</dbReference>
<protein>
    <submittedName>
        <fullName evidence="3">Isoquinoline 1-oxidoreductase, beta subunit</fullName>
    </submittedName>
</protein>
<dbReference type="InterPro" id="IPR037165">
    <property type="entry name" value="AldOxase/xan_DH_Mopterin-bd_sf"/>
</dbReference>
<evidence type="ECO:0000313" key="4">
    <source>
        <dbReference type="Proteomes" id="UP000198582"/>
    </source>
</evidence>
<keyword evidence="4" id="KW-1185">Reference proteome</keyword>
<dbReference type="SMART" id="SM01008">
    <property type="entry name" value="Ald_Xan_dh_C"/>
    <property type="match status" value="1"/>
</dbReference>
<dbReference type="STRING" id="394193.SAMN04489732_104275"/>
<dbReference type="InterPro" id="IPR052516">
    <property type="entry name" value="N-heterocyclic_Hydroxylase"/>
</dbReference>
<dbReference type="RefSeq" id="WP_091616855.1">
    <property type="nucleotide sequence ID" value="NZ_FOEF01000004.1"/>
</dbReference>
<dbReference type="AlphaFoldDB" id="A0A1H8VT91"/>
<reference evidence="3 4" key="1">
    <citation type="submission" date="2016-10" db="EMBL/GenBank/DDBJ databases">
        <authorList>
            <person name="de Groot N.N."/>
        </authorList>
    </citation>
    <scope>NUCLEOTIDE SEQUENCE [LARGE SCALE GENOMIC DNA]</scope>
    <source>
        <strain evidence="3 4">DSM 44993</strain>
    </source>
</reference>
<evidence type="ECO:0000259" key="2">
    <source>
        <dbReference type="SMART" id="SM01008"/>
    </source>
</evidence>
<feature type="region of interest" description="Disordered" evidence="1">
    <location>
        <begin position="1"/>
        <end position="28"/>
    </location>
</feature>
<dbReference type="Pfam" id="PF02738">
    <property type="entry name" value="MoCoBD_1"/>
    <property type="match status" value="1"/>
</dbReference>
<dbReference type="PIRSF" id="PIRSF036389">
    <property type="entry name" value="IOR_B"/>
    <property type="match status" value="1"/>
</dbReference>
<dbReference type="InterPro" id="IPR006311">
    <property type="entry name" value="TAT_signal"/>
</dbReference>
<dbReference type="SUPFAM" id="SSF56003">
    <property type="entry name" value="Molybdenum cofactor-binding domain"/>
    <property type="match status" value="2"/>
</dbReference>
<proteinExistence type="predicted"/>